<evidence type="ECO:0000313" key="6">
    <source>
        <dbReference type="Proteomes" id="UP000255328"/>
    </source>
</evidence>
<keyword evidence="3" id="KW-0238">DNA-binding</keyword>
<gene>
    <name evidence="5" type="ORF">NCTC10723_00671</name>
</gene>
<evidence type="ECO:0000259" key="4">
    <source>
        <dbReference type="Pfam" id="PF01420"/>
    </source>
</evidence>
<evidence type="ECO:0000313" key="5">
    <source>
        <dbReference type="EMBL" id="STO31226.1"/>
    </source>
</evidence>
<dbReference type="InterPro" id="IPR000055">
    <property type="entry name" value="Restrct_endonuc_typeI_TRD"/>
</dbReference>
<feature type="domain" description="Type I restriction modification DNA specificity" evidence="4">
    <location>
        <begin position="3"/>
        <end position="165"/>
    </location>
</feature>
<organism evidence="5 6">
    <name type="scientific">Fusobacterium necrogenes</name>
    <dbReference type="NCBI Taxonomy" id="858"/>
    <lineage>
        <taxon>Bacteria</taxon>
        <taxon>Fusobacteriati</taxon>
        <taxon>Fusobacteriota</taxon>
        <taxon>Fusobacteriia</taxon>
        <taxon>Fusobacteriales</taxon>
        <taxon>Fusobacteriaceae</taxon>
        <taxon>Fusobacterium</taxon>
    </lineage>
</organism>
<dbReference type="REBASE" id="431144">
    <property type="entry name" value="S.Fne10723I"/>
</dbReference>
<dbReference type="GO" id="GO:0003677">
    <property type="term" value="F:DNA binding"/>
    <property type="evidence" value="ECO:0007669"/>
    <property type="project" value="UniProtKB-KW"/>
</dbReference>
<dbReference type="PANTHER" id="PTHR30408">
    <property type="entry name" value="TYPE-1 RESTRICTION ENZYME ECOKI SPECIFICITY PROTEIN"/>
    <property type="match status" value="1"/>
</dbReference>
<dbReference type="Pfam" id="PF01420">
    <property type="entry name" value="Methylase_S"/>
    <property type="match status" value="2"/>
</dbReference>
<dbReference type="AlphaFoldDB" id="A0A377GWB9"/>
<dbReference type="SUPFAM" id="SSF116734">
    <property type="entry name" value="DNA methylase specificity domain"/>
    <property type="match status" value="2"/>
</dbReference>
<reference evidence="5 6" key="1">
    <citation type="submission" date="2018-06" db="EMBL/GenBank/DDBJ databases">
        <authorList>
            <consortium name="Pathogen Informatics"/>
            <person name="Doyle S."/>
        </authorList>
    </citation>
    <scope>NUCLEOTIDE SEQUENCE [LARGE SCALE GENOMIC DNA]</scope>
    <source>
        <strain evidence="5 6">NCTC10723</strain>
    </source>
</reference>
<dbReference type="OrthoDB" id="9811611at2"/>
<evidence type="ECO:0000256" key="1">
    <source>
        <dbReference type="ARBA" id="ARBA00010923"/>
    </source>
</evidence>
<dbReference type="Proteomes" id="UP000255328">
    <property type="component" value="Unassembled WGS sequence"/>
</dbReference>
<proteinExistence type="inferred from homology"/>
<dbReference type="InterPro" id="IPR044946">
    <property type="entry name" value="Restrct_endonuc_typeI_TRD_sf"/>
</dbReference>
<dbReference type="GO" id="GO:0009307">
    <property type="term" value="P:DNA restriction-modification system"/>
    <property type="evidence" value="ECO:0007669"/>
    <property type="project" value="UniProtKB-KW"/>
</dbReference>
<dbReference type="RefSeq" id="WP_115269336.1">
    <property type="nucleotide sequence ID" value="NZ_UGGU01000003.1"/>
</dbReference>
<feature type="domain" description="Type I restriction modification DNA specificity" evidence="4">
    <location>
        <begin position="206"/>
        <end position="362"/>
    </location>
</feature>
<evidence type="ECO:0000256" key="2">
    <source>
        <dbReference type="ARBA" id="ARBA00022747"/>
    </source>
</evidence>
<comment type="similarity">
    <text evidence="1">Belongs to the type-I restriction system S methylase family.</text>
</comment>
<name>A0A377GWB9_9FUSO</name>
<dbReference type="Gene3D" id="3.90.220.20">
    <property type="entry name" value="DNA methylase specificity domains"/>
    <property type="match status" value="2"/>
</dbReference>
<sequence>MNKIKLSKLANINMGQSPKSENYCNNEGTPFLQGNRTFGEKYPEIDIYTKQITKLAKKGEILISVRAPVGDLNIAPVDLCIGRGLSAINSFDSNNEFLYYCLKYNVRNILKQSSGTTYDSINRDILENFELITPKKEDYIKVGEILSKIDNKIELNNKINSELEAMAKTIYDYWFLQFEFPNEEGKPYKSSGGKMVWNDELKREIPEGWEVKKIKDCITHIKTGLNPRDNFKLGMGDIKYITVKNITTSGSIDFSKCDIIDDKAKEIVHNRSDISKGDILFASIAPLGRCYLIQEEPEKWDINESVFSIRPDYKIVSSEFLYMYFMSEYFIKKAERSSTGSIFSGIRINTIENMEMLVPKQEVIELFSSKIKNILYKHNMNFSENQELTSLRDFLLPLLMNGQVGFKEEK</sequence>
<protein>
    <submittedName>
        <fullName evidence="5">EcoKI restriction-modification system protein HsdS</fullName>
    </submittedName>
</protein>
<evidence type="ECO:0000256" key="3">
    <source>
        <dbReference type="ARBA" id="ARBA00023125"/>
    </source>
</evidence>
<keyword evidence="2" id="KW-0680">Restriction system</keyword>
<accession>A0A377GWB9</accession>
<dbReference type="InterPro" id="IPR052021">
    <property type="entry name" value="Type-I_RS_S_subunit"/>
</dbReference>
<dbReference type="EMBL" id="UGGU01000003">
    <property type="protein sequence ID" value="STO31226.1"/>
    <property type="molecule type" value="Genomic_DNA"/>
</dbReference>
<dbReference type="PANTHER" id="PTHR30408:SF13">
    <property type="entry name" value="TYPE I RESTRICTION ENZYME HINDI SPECIFICITY SUBUNIT"/>
    <property type="match status" value="1"/>
</dbReference>
<keyword evidence="6" id="KW-1185">Reference proteome</keyword>